<accession>A0ACC2FZX4</accession>
<sequence length="82" mass="9008">MPVGFFLPAAWALWFVFFCVGRFPIINRRLRNLGPQMSQGFTADNHPAVNVDRSGIPQSHSQLSMGTVLPGAPQGLINLVML</sequence>
<evidence type="ECO:0000313" key="1">
    <source>
        <dbReference type="EMBL" id="KAJ7997029.1"/>
    </source>
</evidence>
<dbReference type="EMBL" id="CM055746">
    <property type="protein sequence ID" value="KAJ7997029.1"/>
    <property type="molecule type" value="Genomic_DNA"/>
</dbReference>
<name>A0ACC2FZX4_DALPE</name>
<keyword evidence="2" id="KW-1185">Reference proteome</keyword>
<proteinExistence type="predicted"/>
<protein>
    <submittedName>
        <fullName evidence="1">Uncharacterized protein</fullName>
    </submittedName>
</protein>
<dbReference type="Proteomes" id="UP001157502">
    <property type="component" value="Chromosome 19"/>
</dbReference>
<comment type="caution">
    <text evidence="1">The sequence shown here is derived from an EMBL/GenBank/DDBJ whole genome shotgun (WGS) entry which is preliminary data.</text>
</comment>
<organism evidence="1 2">
    <name type="scientific">Dallia pectoralis</name>
    <name type="common">Alaska blackfish</name>
    <dbReference type="NCBI Taxonomy" id="75939"/>
    <lineage>
        <taxon>Eukaryota</taxon>
        <taxon>Metazoa</taxon>
        <taxon>Chordata</taxon>
        <taxon>Craniata</taxon>
        <taxon>Vertebrata</taxon>
        <taxon>Euteleostomi</taxon>
        <taxon>Actinopterygii</taxon>
        <taxon>Neopterygii</taxon>
        <taxon>Teleostei</taxon>
        <taxon>Protacanthopterygii</taxon>
        <taxon>Esociformes</taxon>
        <taxon>Umbridae</taxon>
        <taxon>Dallia</taxon>
    </lineage>
</organism>
<evidence type="ECO:0000313" key="2">
    <source>
        <dbReference type="Proteomes" id="UP001157502"/>
    </source>
</evidence>
<reference evidence="1" key="1">
    <citation type="submission" date="2021-05" db="EMBL/GenBank/DDBJ databases">
        <authorList>
            <person name="Pan Q."/>
            <person name="Jouanno E."/>
            <person name="Zahm M."/>
            <person name="Klopp C."/>
            <person name="Cabau C."/>
            <person name="Louis A."/>
            <person name="Berthelot C."/>
            <person name="Parey E."/>
            <person name="Roest Crollius H."/>
            <person name="Montfort J."/>
            <person name="Robinson-Rechavi M."/>
            <person name="Bouchez O."/>
            <person name="Lampietro C."/>
            <person name="Lopez Roques C."/>
            <person name="Donnadieu C."/>
            <person name="Postlethwait J."/>
            <person name="Bobe J."/>
            <person name="Dillon D."/>
            <person name="Chandos A."/>
            <person name="von Hippel F."/>
            <person name="Guiguen Y."/>
        </authorList>
    </citation>
    <scope>NUCLEOTIDE SEQUENCE</scope>
    <source>
        <strain evidence="1">YG-Jan2019</strain>
    </source>
</reference>
<gene>
    <name evidence="1" type="ORF">DPEC_G00224670</name>
</gene>